<dbReference type="OrthoDB" id="5577209at2759"/>
<feature type="compositionally biased region" description="Polar residues" evidence="1">
    <location>
        <begin position="448"/>
        <end position="470"/>
    </location>
</feature>
<proteinExistence type="predicted"/>
<dbReference type="Gene3D" id="1.10.8.10">
    <property type="entry name" value="DNA helicase RuvA subunit, C-terminal domain"/>
    <property type="match status" value="1"/>
</dbReference>
<dbReference type="InterPro" id="IPR052586">
    <property type="entry name" value="ASCC2"/>
</dbReference>
<dbReference type="PANTHER" id="PTHR21494:SF0">
    <property type="entry name" value="ACTIVATING SIGNAL COINTEGRATOR 1 COMPLEX SUBUNIT 2"/>
    <property type="match status" value="1"/>
</dbReference>
<feature type="region of interest" description="Disordered" evidence="1">
    <location>
        <begin position="648"/>
        <end position="738"/>
    </location>
</feature>
<dbReference type="GO" id="GO:0043130">
    <property type="term" value="F:ubiquitin binding"/>
    <property type="evidence" value="ECO:0007669"/>
    <property type="project" value="TreeGrafter"/>
</dbReference>
<dbReference type="SUPFAM" id="SSF48371">
    <property type="entry name" value="ARM repeat"/>
    <property type="match status" value="1"/>
</dbReference>
<dbReference type="InterPro" id="IPR016024">
    <property type="entry name" value="ARM-type_fold"/>
</dbReference>
<feature type="region of interest" description="Disordered" evidence="1">
    <location>
        <begin position="434"/>
        <end position="470"/>
    </location>
</feature>
<dbReference type="GO" id="GO:0006355">
    <property type="term" value="P:regulation of DNA-templated transcription"/>
    <property type="evidence" value="ECO:0007669"/>
    <property type="project" value="TreeGrafter"/>
</dbReference>
<evidence type="ECO:0000313" key="2">
    <source>
        <dbReference type="EMBL" id="KOC67275.1"/>
    </source>
</evidence>
<protein>
    <submittedName>
        <fullName evidence="2">Activating signal cointegrator 1 complex subunit 2</fullName>
    </submittedName>
</protein>
<dbReference type="STRING" id="597456.A0A0L7R8S9"/>
<sequence>MENVSHENMESFENPDLLPLENLKLKIKTDGVVKIVDALSKTWASDRYFLHYEAPSLYTDDGNEIVGAKEHWMAVVNYMINDFRWLLSLPFYRFWSNIIFNASILDALVSFLQEAPPFYALENFATCPEMLKLLDTLSHYVLVVFTRLITNKESPEEFMSQPFFGNLLYENYIFTVPIIFDLCQLYGRENEKIMKKILNCLFTLEPQYNNDLEKAVPCMIEALENVERRFDNCPTRYSNEAVSLSERDTGTIKLTLFNLEDMILYVLDISSTITVFLKNYSSAVNMFHREDFMSKIVLIYESTIPEMYKTLDKLAYNDTNMPKYMELKHRLDVTRIEILNLFRIILYEPILNIQENLSTIKEAEIKERVDEYFNLLTIAIAEKEFITDYDQFYPVETDMRVLLNICPEIDMIKCNYILQSMGANIGKPSASSASFSDDVNEPVAGPSGISSRTTFEDTNSSETKGTSTMKNSVDSVSIISDMLCIQDKHFIEMCLEYYNNNSTAVIDAIIGDTLPPKLKKLKDLGSSEMSSTPPAYAETSVNQNLTGSIRRLNILDNDGDVHVKPREVIEVPKDYIIQNYSLVDVYEDEYDDTYEDECDDTLHDRGVRYNTEDLPSAFDPERSTIPRVRIHVKYILKILTFFKDENVGDENTESEQNKKDHFVENPADVRARAEQRRQAMRGRKGGAPPNVIGKQKGRGQDKSVLQSRQQKNTDKAKRANHNRRSGSQWKRNQGMIPS</sequence>
<dbReference type="Proteomes" id="UP000053825">
    <property type="component" value="Unassembled WGS sequence"/>
</dbReference>
<dbReference type="EMBL" id="KQ414631">
    <property type="protein sequence ID" value="KOC67275.1"/>
    <property type="molecule type" value="Genomic_DNA"/>
</dbReference>
<name>A0A0L7R8S9_9HYME</name>
<evidence type="ECO:0000256" key="1">
    <source>
        <dbReference type="SAM" id="MobiDB-lite"/>
    </source>
</evidence>
<dbReference type="SUPFAM" id="SSF46934">
    <property type="entry name" value="UBA-like"/>
    <property type="match status" value="1"/>
</dbReference>
<dbReference type="InterPro" id="IPR009060">
    <property type="entry name" value="UBA-like_sf"/>
</dbReference>
<keyword evidence="3" id="KW-1185">Reference proteome</keyword>
<reference evidence="2 3" key="1">
    <citation type="submission" date="2015-07" db="EMBL/GenBank/DDBJ databases">
        <title>The genome of Habropoda laboriosa.</title>
        <authorList>
            <person name="Pan H."/>
            <person name="Kapheim K."/>
        </authorList>
    </citation>
    <scope>NUCLEOTIDE SEQUENCE [LARGE SCALE GENOMIC DNA]</scope>
    <source>
        <strain evidence="2">0110345459</strain>
    </source>
</reference>
<dbReference type="PANTHER" id="PTHR21494">
    <property type="entry name" value="ACTIVATING SIGNAL COINTEGRATOR 1 COMPLEX SUBUNIT 2 ASC-1 COMPLEX SUBUNIT P100"/>
    <property type="match status" value="1"/>
</dbReference>
<feature type="compositionally biased region" description="Basic and acidic residues" evidence="1">
    <location>
        <begin position="655"/>
        <end position="677"/>
    </location>
</feature>
<organism evidence="2 3">
    <name type="scientific">Habropoda laboriosa</name>
    <dbReference type="NCBI Taxonomy" id="597456"/>
    <lineage>
        <taxon>Eukaryota</taxon>
        <taxon>Metazoa</taxon>
        <taxon>Ecdysozoa</taxon>
        <taxon>Arthropoda</taxon>
        <taxon>Hexapoda</taxon>
        <taxon>Insecta</taxon>
        <taxon>Pterygota</taxon>
        <taxon>Neoptera</taxon>
        <taxon>Endopterygota</taxon>
        <taxon>Hymenoptera</taxon>
        <taxon>Apocrita</taxon>
        <taxon>Aculeata</taxon>
        <taxon>Apoidea</taxon>
        <taxon>Anthophila</taxon>
        <taxon>Apidae</taxon>
        <taxon>Habropoda</taxon>
    </lineage>
</organism>
<dbReference type="AlphaFoldDB" id="A0A0L7R8S9"/>
<evidence type="ECO:0000313" key="3">
    <source>
        <dbReference type="Proteomes" id="UP000053825"/>
    </source>
</evidence>
<gene>
    <name evidence="2" type="ORF">WH47_00145</name>
</gene>
<accession>A0A0L7R8S9</accession>